<evidence type="ECO:0000256" key="8">
    <source>
        <dbReference type="SAM" id="MobiDB-lite"/>
    </source>
</evidence>
<dbReference type="OrthoDB" id="3176171at2759"/>
<evidence type="ECO:0000313" key="10">
    <source>
        <dbReference type="EMBL" id="OEU22516.1"/>
    </source>
</evidence>
<dbReference type="GO" id="GO:0005524">
    <property type="term" value="F:ATP binding"/>
    <property type="evidence" value="ECO:0007669"/>
    <property type="project" value="UniProtKB-UniRule"/>
</dbReference>
<dbReference type="EMBL" id="KV784353">
    <property type="protein sequence ID" value="OEU22516.1"/>
    <property type="molecule type" value="Genomic_DNA"/>
</dbReference>
<dbReference type="InParanoid" id="A0A1E7FWJ5"/>
<dbReference type="InterPro" id="IPR001752">
    <property type="entry name" value="Kinesin_motor_dom"/>
</dbReference>
<dbReference type="PRINTS" id="PR00380">
    <property type="entry name" value="KINESINHEAVY"/>
</dbReference>
<dbReference type="InterPro" id="IPR027417">
    <property type="entry name" value="P-loop_NTPase"/>
</dbReference>
<keyword evidence="11" id="KW-1185">Reference proteome</keyword>
<keyword evidence="6" id="KW-0505">Motor protein</keyword>
<evidence type="ECO:0000256" key="7">
    <source>
        <dbReference type="SAM" id="Coils"/>
    </source>
</evidence>
<keyword evidence="3 6" id="KW-0547">Nucleotide-binding</keyword>
<dbReference type="SMART" id="SM00129">
    <property type="entry name" value="KISc"/>
    <property type="match status" value="1"/>
</dbReference>
<keyword evidence="5 7" id="KW-0175">Coiled coil</keyword>
<feature type="coiled-coil region" evidence="7">
    <location>
        <begin position="535"/>
        <end position="569"/>
    </location>
</feature>
<organism evidence="10 11">
    <name type="scientific">Fragilariopsis cylindrus CCMP1102</name>
    <dbReference type="NCBI Taxonomy" id="635003"/>
    <lineage>
        <taxon>Eukaryota</taxon>
        <taxon>Sar</taxon>
        <taxon>Stramenopiles</taxon>
        <taxon>Ochrophyta</taxon>
        <taxon>Bacillariophyta</taxon>
        <taxon>Bacillariophyceae</taxon>
        <taxon>Bacillariophycidae</taxon>
        <taxon>Bacillariales</taxon>
        <taxon>Bacillariaceae</taxon>
        <taxon>Fragilariopsis</taxon>
    </lineage>
</organism>
<dbReference type="AlphaFoldDB" id="A0A1E7FWJ5"/>
<feature type="binding site" evidence="6">
    <location>
        <begin position="141"/>
        <end position="148"/>
    </location>
    <ligand>
        <name>ATP</name>
        <dbReference type="ChEBI" id="CHEBI:30616"/>
    </ligand>
</feature>
<sequence length="964" mass="109248">MDVECCAVDCCIKNQNIKSLPEILYAYERILLIMEQRSSTMSSSSSSPPLSEEEEAEFIKVYLRLRPKNKLETMKRGKDCIELHDDPRMITCDSPKLGEIKFNFNHVFDEQTTQEEIYRECVSNIPTKLLEGYNSTVLAYGQKGSGKTHTLIGEGLGVELTALVSPSYSNDDDDNDHHESMIIEQDPNNVSSRLQRKYLDPKRHPNKTAGMIPRVVAHLFDLLYGSTSNDSSIEFSIRCSYVEIYLDKMTDLLQPNRRGEDNSGLRVGRTSFCCGTTNEACILGATELCCICPEDVYTILSRGQALRTASIDSSRSHTIFTLHLEQIDKCSGALSRSRLQILDIAGNQCRPIPRLKDNAPATIVEKRMINASLASFHRLVQLTIQQQKHKSLKASSSEPISSSSMSKLAKILQPAIGGNTHTVMICTGSPSSYSIDDTIETIRFAQQIQKVYNTPRVAFESYTQESYRMEIFLAARRQQQMTCLIRLLAQECKHGKKKSREPKNPKVWEAVLQIVEDDTQIKNTDDNMHISLFEEGEKEKEIRDLRTKLADAESKLQQEQIAREKIESAFRDTRSEIVSLRSQVESFTKYKQTIDQKLSDAKAKINKILTQKTEVDYLLRTSQFRENEAILFLRQLRTFYFRLLKNKAAHGSGGTRDVIEEAKTKMPGVADLEDLLDIDRMLIKSGIIENSEIGGDTPISDYSPSENALAKSALEARKVEERAWINSEIEEEPQDQYTGSGSTGLARGQLISYRQKRFTSPAGVLAIQKEKDLENDLLQLSMKCVGLQNSLNAEKSMVQALAGRQGAMTKMKQIQATITLKTELERKTNDLLAIVWKMNELHLVNKTIDAKAVIREQKCSYLSEYLLQLQTKNTRLVSQIEDDKKRLRDDNIYLRKQLEGMSLSLWQLGEHLEMAPIWRYSVPVSFSGDLMGFDDETNLDRRLSDGNLTEEEMNGLIETVRCSD</sequence>
<evidence type="ECO:0000256" key="5">
    <source>
        <dbReference type="ARBA" id="ARBA00023054"/>
    </source>
</evidence>
<keyword evidence="2" id="KW-0963">Cytoplasm</keyword>
<dbReference type="GO" id="GO:0007018">
    <property type="term" value="P:microtubule-based movement"/>
    <property type="evidence" value="ECO:0007669"/>
    <property type="project" value="InterPro"/>
</dbReference>
<dbReference type="GO" id="GO:0003777">
    <property type="term" value="F:microtubule motor activity"/>
    <property type="evidence" value="ECO:0007669"/>
    <property type="project" value="InterPro"/>
</dbReference>
<dbReference type="SUPFAM" id="SSF52540">
    <property type="entry name" value="P-loop containing nucleoside triphosphate hydrolases"/>
    <property type="match status" value="1"/>
</dbReference>
<evidence type="ECO:0000256" key="6">
    <source>
        <dbReference type="PROSITE-ProRule" id="PRU00283"/>
    </source>
</evidence>
<gene>
    <name evidence="10" type="ORF">FRACYDRAFT_259102</name>
</gene>
<name>A0A1E7FWJ5_9STRA</name>
<dbReference type="GO" id="GO:0005875">
    <property type="term" value="C:microtubule associated complex"/>
    <property type="evidence" value="ECO:0007669"/>
    <property type="project" value="TreeGrafter"/>
</dbReference>
<accession>A0A1E7FWJ5</accession>
<dbReference type="GO" id="GO:0016787">
    <property type="term" value="F:hydrolase activity"/>
    <property type="evidence" value="ECO:0007669"/>
    <property type="project" value="UniProtKB-KW"/>
</dbReference>
<dbReference type="GO" id="GO:0051231">
    <property type="term" value="P:spindle elongation"/>
    <property type="evidence" value="ECO:0007669"/>
    <property type="project" value="TreeGrafter"/>
</dbReference>
<evidence type="ECO:0000256" key="2">
    <source>
        <dbReference type="ARBA" id="ARBA00022490"/>
    </source>
</evidence>
<dbReference type="PROSITE" id="PS50067">
    <property type="entry name" value="KINESIN_MOTOR_2"/>
    <property type="match status" value="1"/>
</dbReference>
<evidence type="ECO:0000313" key="11">
    <source>
        <dbReference type="Proteomes" id="UP000095751"/>
    </source>
</evidence>
<evidence type="ECO:0000256" key="1">
    <source>
        <dbReference type="ARBA" id="ARBA00004496"/>
    </source>
</evidence>
<evidence type="ECO:0000259" key="9">
    <source>
        <dbReference type="PROSITE" id="PS50067"/>
    </source>
</evidence>
<comment type="subcellular location">
    <subcellularLocation>
        <location evidence="1">Cytoplasm</location>
    </subcellularLocation>
</comment>
<protein>
    <submittedName>
        <fullName evidence="10">p-loop containing nucleoside triphosphate hydrolase protein</fullName>
    </submittedName>
</protein>
<dbReference type="GO" id="GO:0008017">
    <property type="term" value="F:microtubule binding"/>
    <property type="evidence" value="ECO:0007669"/>
    <property type="project" value="InterPro"/>
</dbReference>
<dbReference type="Proteomes" id="UP000095751">
    <property type="component" value="Unassembled WGS sequence"/>
</dbReference>
<dbReference type="PANTHER" id="PTHR47969">
    <property type="entry name" value="CHROMOSOME-ASSOCIATED KINESIN KIF4A-RELATED"/>
    <property type="match status" value="1"/>
</dbReference>
<dbReference type="KEGG" id="fcy:FRACYDRAFT_259102"/>
<feature type="domain" description="Kinesin motor" evidence="9">
    <location>
        <begin position="58"/>
        <end position="451"/>
    </location>
</feature>
<dbReference type="Gene3D" id="3.40.850.10">
    <property type="entry name" value="Kinesin motor domain"/>
    <property type="match status" value="1"/>
</dbReference>
<dbReference type="Pfam" id="PF00225">
    <property type="entry name" value="Kinesin"/>
    <property type="match status" value="1"/>
</dbReference>
<dbReference type="GO" id="GO:0007052">
    <property type="term" value="P:mitotic spindle organization"/>
    <property type="evidence" value="ECO:0007669"/>
    <property type="project" value="TreeGrafter"/>
</dbReference>
<comment type="similarity">
    <text evidence="6">Belongs to the TRAFAC class myosin-kinesin ATPase superfamily. Kinesin family.</text>
</comment>
<dbReference type="InterPro" id="IPR036961">
    <property type="entry name" value="Kinesin_motor_dom_sf"/>
</dbReference>
<keyword evidence="10" id="KW-0378">Hydrolase</keyword>
<feature type="region of interest" description="Disordered" evidence="8">
    <location>
        <begin position="167"/>
        <end position="187"/>
    </location>
</feature>
<evidence type="ECO:0000256" key="4">
    <source>
        <dbReference type="ARBA" id="ARBA00022840"/>
    </source>
</evidence>
<dbReference type="GO" id="GO:0005737">
    <property type="term" value="C:cytoplasm"/>
    <property type="evidence" value="ECO:0007669"/>
    <property type="project" value="UniProtKB-SubCell"/>
</dbReference>
<proteinExistence type="inferred from homology"/>
<dbReference type="InterPro" id="IPR027640">
    <property type="entry name" value="Kinesin-like_fam"/>
</dbReference>
<dbReference type="PANTHER" id="PTHR47969:SF15">
    <property type="entry name" value="CHROMOSOME-ASSOCIATED KINESIN KIF4A-RELATED"/>
    <property type="match status" value="1"/>
</dbReference>
<keyword evidence="4 6" id="KW-0067">ATP-binding</keyword>
<reference evidence="10 11" key="1">
    <citation type="submission" date="2016-09" db="EMBL/GenBank/DDBJ databases">
        <title>Extensive genetic diversity and differential bi-allelic expression allows diatom success in the polar Southern Ocean.</title>
        <authorList>
            <consortium name="DOE Joint Genome Institute"/>
            <person name="Mock T."/>
            <person name="Otillar R.P."/>
            <person name="Strauss J."/>
            <person name="Dupont C."/>
            <person name="Frickenhaus S."/>
            <person name="Maumus F."/>
            <person name="Mcmullan M."/>
            <person name="Sanges R."/>
            <person name="Schmutz J."/>
            <person name="Toseland A."/>
            <person name="Valas R."/>
            <person name="Veluchamy A."/>
            <person name="Ward B.J."/>
            <person name="Allen A."/>
            <person name="Barry K."/>
            <person name="Falciatore A."/>
            <person name="Ferrante M."/>
            <person name="Fortunato A.E."/>
            <person name="Gloeckner G."/>
            <person name="Gruber A."/>
            <person name="Hipkin R."/>
            <person name="Janech M."/>
            <person name="Kroth P."/>
            <person name="Leese F."/>
            <person name="Lindquist E."/>
            <person name="Lyon B.R."/>
            <person name="Martin J."/>
            <person name="Mayer C."/>
            <person name="Parker M."/>
            <person name="Quesneville H."/>
            <person name="Raymond J."/>
            <person name="Uhlig C."/>
            <person name="Valentin K.U."/>
            <person name="Worden A.Z."/>
            <person name="Armbrust E.V."/>
            <person name="Bowler C."/>
            <person name="Green B."/>
            <person name="Moulton V."/>
            <person name="Van Oosterhout C."/>
            <person name="Grigoriev I."/>
        </authorList>
    </citation>
    <scope>NUCLEOTIDE SEQUENCE [LARGE SCALE GENOMIC DNA]</scope>
    <source>
        <strain evidence="10 11">CCMP1102</strain>
    </source>
</reference>
<evidence type="ECO:0000256" key="3">
    <source>
        <dbReference type="ARBA" id="ARBA00022741"/>
    </source>
</evidence>